<dbReference type="EMBL" id="JAFIMU010000004">
    <property type="protein sequence ID" value="MBN8227760.1"/>
    <property type="molecule type" value="Genomic_DNA"/>
</dbReference>
<keyword evidence="2" id="KW-0732">Signal</keyword>
<protein>
    <submittedName>
        <fullName evidence="3">Uncharacterized protein</fullName>
    </submittedName>
</protein>
<evidence type="ECO:0000313" key="4">
    <source>
        <dbReference type="Proteomes" id="UP000664052"/>
    </source>
</evidence>
<evidence type="ECO:0000256" key="2">
    <source>
        <dbReference type="SAM" id="SignalP"/>
    </source>
</evidence>
<reference evidence="3 4" key="1">
    <citation type="submission" date="2021-02" db="EMBL/GenBank/DDBJ databases">
        <title>De Novo genome assembly of isolated myxobacteria.</title>
        <authorList>
            <person name="Stevens D.C."/>
        </authorList>
    </citation>
    <scope>NUCLEOTIDE SEQUENCE [LARGE SCALE GENOMIC DNA]</scope>
    <source>
        <strain evidence="3 4">ATCC 29039</strain>
    </source>
</reference>
<evidence type="ECO:0000256" key="1">
    <source>
        <dbReference type="SAM" id="MobiDB-lite"/>
    </source>
</evidence>
<name>A0ABS3D9Q2_9BACT</name>
<organism evidence="3 4">
    <name type="scientific">Corallococcus macrosporus</name>
    <dbReference type="NCBI Taxonomy" id="35"/>
    <lineage>
        <taxon>Bacteria</taxon>
        <taxon>Pseudomonadati</taxon>
        <taxon>Myxococcota</taxon>
        <taxon>Myxococcia</taxon>
        <taxon>Myxococcales</taxon>
        <taxon>Cystobacterineae</taxon>
        <taxon>Myxococcaceae</taxon>
        <taxon>Corallococcus</taxon>
    </lineage>
</organism>
<sequence>MSKPRCPCHSRLLRVPALVLSLMLCSACEPVGRIELPEAQAFPVDPASSPQEDSTPPVVPPAPAGLRSVATWEGMFLEEWGRAHMQTFLPWSNSRDSWDFYNLAYGLDANTAMYRATGRRAYLDRALLYVNNLVASARVSSALPGSQFKDGYLGWTSALSVPAGQEVPLYESYCWRYVTRLLRVIRETPDLYASATYRAQYDRLLAFTEKNIFDKWFTRGANDFIYRNRTHMAAHWAFISMDLSRMTPDPERKARYLEVFDNINRGMPNFPSSLRSKLEPNPDHPAAWFWNDRWDSDAQPGQDVAHANNVLAFIVEAHDAGMEWKDADIRGFVATLNTVIWPAPRVYAEFVDGTGTGDGWFNDGLMKLGRYDIDLQRRLEQHRVGQNSQFFANGALNVRLLSEQALR</sequence>
<keyword evidence="4" id="KW-1185">Reference proteome</keyword>
<accession>A0ABS3D9Q2</accession>
<feature type="region of interest" description="Disordered" evidence="1">
    <location>
        <begin position="43"/>
        <end position="62"/>
    </location>
</feature>
<evidence type="ECO:0000313" key="3">
    <source>
        <dbReference type="EMBL" id="MBN8227760.1"/>
    </source>
</evidence>
<feature type="chain" id="PRO_5045050363" evidence="2">
    <location>
        <begin position="28"/>
        <end position="407"/>
    </location>
</feature>
<feature type="signal peptide" evidence="2">
    <location>
        <begin position="1"/>
        <end position="27"/>
    </location>
</feature>
<proteinExistence type="predicted"/>
<gene>
    <name evidence="3" type="ORF">JYK02_09585</name>
</gene>
<dbReference type="Proteomes" id="UP000664052">
    <property type="component" value="Unassembled WGS sequence"/>
</dbReference>
<comment type="caution">
    <text evidence="3">The sequence shown here is derived from an EMBL/GenBank/DDBJ whole genome shotgun (WGS) entry which is preliminary data.</text>
</comment>